<dbReference type="InterPro" id="IPR013325">
    <property type="entry name" value="RNA_pol_sigma_r2"/>
</dbReference>
<evidence type="ECO:0008006" key="2">
    <source>
        <dbReference type="Google" id="ProtNLM"/>
    </source>
</evidence>
<evidence type="ECO:0000313" key="1">
    <source>
        <dbReference type="EMBL" id="SVC57071.1"/>
    </source>
</evidence>
<dbReference type="AlphaFoldDB" id="A0A382NBX5"/>
<dbReference type="GO" id="GO:0006352">
    <property type="term" value="P:DNA-templated transcription initiation"/>
    <property type="evidence" value="ECO:0007669"/>
    <property type="project" value="InterPro"/>
</dbReference>
<dbReference type="EMBL" id="UINC01098504">
    <property type="protein sequence ID" value="SVC57071.1"/>
    <property type="molecule type" value="Genomic_DNA"/>
</dbReference>
<accession>A0A382NBX5</accession>
<reference evidence="1" key="1">
    <citation type="submission" date="2018-05" db="EMBL/GenBank/DDBJ databases">
        <authorList>
            <person name="Lanie J.A."/>
            <person name="Ng W.-L."/>
            <person name="Kazmierczak K.M."/>
            <person name="Andrzejewski T.M."/>
            <person name="Davidsen T.M."/>
            <person name="Wayne K.J."/>
            <person name="Tettelin H."/>
            <person name="Glass J.I."/>
            <person name="Rusch D."/>
            <person name="Podicherti R."/>
            <person name="Tsui H.-C.T."/>
            <person name="Winkler M.E."/>
        </authorList>
    </citation>
    <scope>NUCLEOTIDE SEQUENCE</scope>
</reference>
<proteinExistence type="predicted"/>
<feature type="non-terminal residue" evidence="1">
    <location>
        <position position="37"/>
    </location>
</feature>
<organism evidence="1">
    <name type="scientific">marine metagenome</name>
    <dbReference type="NCBI Taxonomy" id="408172"/>
    <lineage>
        <taxon>unclassified sequences</taxon>
        <taxon>metagenomes</taxon>
        <taxon>ecological metagenomes</taxon>
    </lineage>
</organism>
<dbReference type="SUPFAM" id="SSF88946">
    <property type="entry name" value="Sigma2 domain of RNA polymerase sigma factors"/>
    <property type="match status" value="1"/>
</dbReference>
<dbReference type="GO" id="GO:0003700">
    <property type="term" value="F:DNA-binding transcription factor activity"/>
    <property type="evidence" value="ECO:0007669"/>
    <property type="project" value="InterPro"/>
</dbReference>
<sequence>MTNLADKTDEQLAKQCQQGSLEAFEELVKRHEARLFN</sequence>
<protein>
    <recommendedName>
        <fullName evidence="2">RNA polymerase subunit sigma-70</fullName>
    </recommendedName>
</protein>
<dbReference type="Gene3D" id="1.10.1740.10">
    <property type="match status" value="1"/>
</dbReference>
<gene>
    <name evidence="1" type="ORF">METZ01_LOCUS309925</name>
</gene>
<name>A0A382NBX5_9ZZZZ</name>